<feature type="binding site" evidence="9">
    <location>
        <position position="195"/>
    </location>
    <ligand>
        <name>1-deoxy-D-xylulose 5-phosphate</name>
        <dbReference type="ChEBI" id="CHEBI:57792"/>
    </ligand>
</feature>
<dbReference type="EMBL" id="JAHOEF010000008">
    <property type="protein sequence ID" value="MBV3382063.1"/>
    <property type="molecule type" value="Genomic_DNA"/>
</dbReference>
<dbReference type="Pfam" id="PF08436">
    <property type="entry name" value="DXP_redisom_C"/>
    <property type="match status" value="1"/>
</dbReference>
<evidence type="ECO:0000313" key="16">
    <source>
        <dbReference type="Proteomes" id="UP001197492"/>
    </source>
</evidence>
<feature type="binding site" evidence="9">
    <location>
        <position position="148"/>
    </location>
    <ligand>
        <name>1-deoxy-D-xylulose 5-phosphate</name>
        <dbReference type="ChEBI" id="CHEBI:57792"/>
    </ligand>
</feature>
<keyword evidence="5 9" id="KW-0560">Oxidoreductase</keyword>
<feature type="binding site" evidence="9">
    <location>
        <position position="148"/>
    </location>
    <ligand>
        <name>Mn(2+)</name>
        <dbReference type="ChEBI" id="CHEBI:29035"/>
    </ligand>
</feature>
<evidence type="ECO:0000256" key="3">
    <source>
        <dbReference type="ARBA" id="ARBA00022723"/>
    </source>
</evidence>
<dbReference type="Pfam" id="PF13288">
    <property type="entry name" value="DXPR_C"/>
    <property type="match status" value="1"/>
</dbReference>
<feature type="binding site" evidence="9">
    <location>
        <position position="201"/>
    </location>
    <ligand>
        <name>NADPH</name>
        <dbReference type="ChEBI" id="CHEBI:57783"/>
    </ligand>
</feature>
<protein>
    <recommendedName>
        <fullName evidence="9">1-deoxy-D-xylulose 5-phosphate reductoisomerase</fullName>
        <shortName evidence="9">DXP reductoisomerase</shortName>
        <ecNumber evidence="9">1.1.1.267</ecNumber>
    </recommendedName>
    <alternativeName>
        <fullName evidence="9">1-deoxyxylulose-5-phosphate reductoisomerase</fullName>
    </alternativeName>
    <alternativeName>
        <fullName evidence="9">2-C-methyl-D-erythritol 4-phosphate synthase</fullName>
    </alternativeName>
</protein>
<feature type="binding site" evidence="9">
    <location>
        <position position="38"/>
    </location>
    <ligand>
        <name>NADPH</name>
        <dbReference type="ChEBI" id="CHEBI:57783"/>
    </ligand>
</feature>
<dbReference type="RefSeq" id="WP_217747105.1">
    <property type="nucleotide sequence ID" value="NZ_JAHOEB010000008.1"/>
</dbReference>
<evidence type="ECO:0000256" key="1">
    <source>
        <dbReference type="ARBA" id="ARBA00005094"/>
    </source>
</evidence>
<evidence type="ECO:0000256" key="5">
    <source>
        <dbReference type="ARBA" id="ARBA00023002"/>
    </source>
</evidence>
<dbReference type="InterPro" id="IPR026877">
    <property type="entry name" value="DXPR_C"/>
</dbReference>
<keyword evidence="16" id="KW-1185">Reference proteome</keyword>
<comment type="pathway">
    <text evidence="1 9">Isoprenoid biosynthesis; isopentenyl diphosphate biosynthesis via DXP pathway; isopentenyl diphosphate from 1-deoxy-D-xylulose 5-phosphate: step 1/6.</text>
</comment>
<dbReference type="GeneID" id="301323542"/>
<dbReference type="Pfam" id="PF02670">
    <property type="entry name" value="DXP_reductoisom"/>
    <property type="match status" value="1"/>
</dbReference>
<keyword evidence="3 9" id="KW-0479">Metal-binding</keyword>
<comment type="catalytic activity">
    <reaction evidence="8">
        <text>2-C-methyl-D-erythritol 4-phosphate + NADP(+) = 1-deoxy-D-xylulose 5-phosphate + NADPH + H(+)</text>
        <dbReference type="Rhea" id="RHEA:13717"/>
        <dbReference type="ChEBI" id="CHEBI:15378"/>
        <dbReference type="ChEBI" id="CHEBI:57783"/>
        <dbReference type="ChEBI" id="CHEBI:57792"/>
        <dbReference type="ChEBI" id="CHEBI:58262"/>
        <dbReference type="ChEBI" id="CHEBI:58349"/>
        <dbReference type="EC" id="1.1.1.267"/>
    </reaction>
    <physiologicalReaction direction="right-to-left" evidence="8">
        <dbReference type="Rhea" id="RHEA:13719"/>
    </physiologicalReaction>
</comment>
<comment type="similarity">
    <text evidence="2 9">Belongs to the DXR family.</text>
</comment>
<dbReference type="EMBL" id="JAHOEL010000008">
    <property type="protein sequence ID" value="MBV3392089.1"/>
    <property type="molecule type" value="Genomic_DNA"/>
</dbReference>
<evidence type="ECO:0000259" key="11">
    <source>
        <dbReference type="Pfam" id="PF08436"/>
    </source>
</evidence>
<evidence type="ECO:0000256" key="7">
    <source>
        <dbReference type="ARBA" id="ARBA00023229"/>
    </source>
</evidence>
<feature type="binding site" evidence="9">
    <location>
        <position position="36"/>
    </location>
    <ligand>
        <name>NADPH</name>
        <dbReference type="ChEBI" id="CHEBI:57783"/>
    </ligand>
</feature>
<dbReference type="GO" id="GO:0070402">
    <property type="term" value="F:NADPH binding"/>
    <property type="evidence" value="ECO:0007669"/>
    <property type="project" value="InterPro"/>
</dbReference>
<dbReference type="NCBIfam" id="NF009114">
    <property type="entry name" value="PRK12464.1"/>
    <property type="match status" value="1"/>
</dbReference>
<feature type="binding site" evidence="9">
    <location>
        <position position="120"/>
    </location>
    <ligand>
        <name>NADPH</name>
        <dbReference type="ChEBI" id="CHEBI:57783"/>
    </ligand>
</feature>
<sequence length="382" mass="42358">MKKITVLGVTGSIGTQTIDVVTGHPDEFEIVAMSAGHNIKKLEEIMNQLPVPHICVLEQKDYDYLSEKYPDRHFYLGQEGLIQISTLEETEIVLNAIVGFAGLLPTIEAIKAGKDIALANKETLVVAGHIIIPLAKEYGIQLLPVDSEHSAIFQSMHGEYPREISKILLTCSGGSFRDKSLDELKDATVEQALNHPNWSMGAKITIDSATLVNKGLEVMEAKWLFDVDYDDIEVLIHPESVVHSMIECTDTAVIGQLGTPDMRLPIQYALTYPHRKPLINSKRLSLSDIGTLHFYKPDTERFKALPLAYRAGRIGGSMPCVFNGANEEANQLFRDGKIKFLEIVDLIEEAMNAHTVVENPSLDELIKIDADARAFVRKKVGL</sequence>
<comment type="cofactor">
    <cofactor evidence="9">
        <name>Mg(2+)</name>
        <dbReference type="ChEBI" id="CHEBI:18420"/>
    </cofactor>
    <cofactor evidence="9">
        <name>Mn(2+)</name>
        <dbReference type="ChEBI" id="CHEBI:29035"/>
    </cofactor>
</comment>
<feature type="binding site" evidence="9">
    <location>
        <position position="146"/>
    </location>
    <ligand>
        <name>Mn(2+)</name>
        <dbReference type="ChEBI" id="CHEBI:29035"/>
    </ligand>
</feature>
<dbReference type="NCBIfam" id="TIGR00243">
    <property type="entry name" value="Dxr"/>
    <property type="match status" value="1"/>
</dbReference>
<keyword evidence="9" id="KW-0460">Magnesium</keyword>
<dbReference type="EC" id="1.1.1.267" evidence="9"/>
<evidence type="ECO:0000256" key="2">
    <source>
        <dbReference type="ARBA" id="ARBA00006825"/>
    </source>
</evidence>
<keyword evidence="6 9" id="KW-0464">Manganese</keyword>
<evidence type="ECO:0000256" key="4">
    <source>
        <dbReference type="ARBA" id="ARBA00022857"/>
    </source>
</evidence>
<evidence type="ECO:0000313" key="14">
    <source>
        <dbReference type="EMBL" id="MBV3392089.1"/>
    </source>
</evidence>
<feature type="binding site" evidence="9">
    <location>
        <position position="213"/>
    </location>
    <ligand>
        <name>1-deoxy-D-xylulose 5-phosphate</name>
        <dbReference type="ChEBI" id="CHEBI:57792"/>
    </ligand>
</feature>
<feature type="binding site" evidence="9">
    <location>
        <position position="208"/>
    </location>
    <ligand>
        <name>1-deoxy-D-xylulose 5-phosphate</name>
        <dbReference type="ChEBI" id="CHEBI:57792"/>
    </ligand>
</feature>
<keyword evidence="7 9" id="KW-0414">Isoprene biosynthesis</keyword>
<dbReference type="InterPro" id="IPR013512">
    <property type="entry name" value="DXP_reductoisomerase_N"/>
</dbReference>
<feature type="binding site" evidence="9">
    <location>
        <position position="12"/>
    </location>
    <ligand>
        <name>NADPH</name>
        <dbReference type="ChEBI" id="CHEBI:57783"/>
    </ligand>
</feature>
<feature type="binding site" evidence="9">
    <location>
        <position position="10"/>
    </location>
    <ligand>
        <name>NADPH</name>
        <dbReference type="ChEBI" id="CHEBI:57783"/>
    </ligand>
</feature>
<feature type="binding site" evidence="9">
    <location>
        <position position="13"/>
    </location>
    <ligand>
        <name>NADPH</name>
        <dbReference type="ChEBI" id="CHEBI:57783"/>
    </ligand>
</feature>
<dbReference type="PANTHER" id="PTHR30525:SF0">
    <property type="entry name" value="1-DEOXY-D-XYLULOSE 5-PHOSPHATE REDUCTOISOMERASE, CHLOROPLASTIC"/>
    <property type="match status" value="1"/>
</dbReference>
<organism evidence="13 15">
    <name type="scientific">Catenibacterium mitsuokai</name>
    <dbReference type="NCBI Taxonomy" id="100886"/>
    <lineage>
        <taxon>Bacteria</taxon>
        <taxon>Bacillati</taxon>
        <taxon>Bacillota</taxon>
        <taxon>Erysipelotrichia</taxon>
        <taxon>Erysipelotrichales</taxon>
        <taxon>Coprobacillaceae</taxon>
        <taxon>Catenibacterium</taxon>
    </lineage>
</organism>
<feature type="binding site" evidence="9">
    <location>
        <position position="172"/>
    </location>
    <ligand>
        <name>1-deoxy-D-xylulose 5-phosphate</name>
        <dbReference type="ChEBI" id="CHEBI:57792"/>
    </ligand>
</feature>
<reference evidence="13 16" key="1">
    <citation type="submission" date="2021-06" db="EMBL/GenBank/DDBJ databases">
        <title>Collection of gut derived symbiotic bacterial strains cultured from healthy donors.</title>
        <authorList>
            <person name="Lin H."/>
            <person name="Littmann E."/>
            <person name="Pamer E.G."/>
        </authorList>
    </citation>
    <scope>NUCLEOTIDE SEQUENCE</scope>
    <source>
        <strain evidence="14 16">MSK.21.70</strain>
        <strain evidence="13">MSK.21.82</strain>
    </source>
</reference>
<feature type="binding site" evidence="9">
    <location>
        <position position="214"/>
    </location>
    <ligand>
        <name>1-deoxy-D-xylulose 5-phosphate</name>
        <dbReference type="ChEBI" id="CHEBI:57792"/>
    </ligand>
</feature>
<dbReference type="AlphaFoldDB" id="A0AAW4MYV1"/>
<evidence type="ECO:0000259" key="10">
    <source>
        <dbReference type="Pfam" id="PF02670"/>
    </source>
</evidence>
<evidence type="ECO:0000256" key="9">
    <source>
        <dbReference type="HAMAP-Rule" id="MF_00183"/>
    </source>
</evidence>
<dbReference type="Proteomes" id="UP001197492">
    <property type="component" value="Unassembled WGS sequence"/>
</dbReference>
<dbReference type="InterPro" id="IPR013644">
    <property type="entry name" value="DXP_reductoisomerase_C"/>
</dbReference>
<comment type="caution">
    <text evidence="9">Lacks conserved residue(s) required for the propagation of feature annotation.</text>
</comment>
<dbReference type="GO" id="GO:0051484">
    <property type="term" value="P:isopentenyl diphosphate biosynthetic process, methylerythritol 4-phosphate pathway involved in terpenoid biosynthetic process"/>
    <property type="evidence" value="ECO:0007669"/>
    <property type="project" value="TreeGrafter"/>
</dbReference>
<gene>
    <name evidence="9" type="primary">dxr</name>
    <name evidence="13" type="ORF">KSV97_02245</name>
    <name evidence="14" type="ORF">KSW06_02260</name>
</gene>
<keyword evidence="4 9" id="KW-0521">NADP</keyword>
<evidence type="ECO:0000259" key="12">
    <source>
        <dbReference type="Pfam" id="PF13288"/>
    </source>
</evidence>
<dbReference type="InterPro" id="IPR003821">
    <property type="entry name" value="DXP_reductoisomerase"/>
</dbReference>
<comment type="caution">
    <text evidence="13">The sequence shown here is derived from an EMBL/GenBank/DDBJ whole genome shotgun (WGS) entry which is preliminary data.</text>
</comment>
<dbReference type="Proteomes" id="UP001196408">
    <property type="component" value="Unassembled WGS sequence"/>
</dbReference>
<dbReference type="PIRSF" id="PIRSF006205">
    <property type="entry name" value="Dxp_reductismrs"/>
    <property type="match status" value="1"/>
</dbReference>
<dbReference type="FunFam" id="3.40.50.720:FF:000045">
    <property type="entry name" value="1-deoxy-D-xylulose 5-phosphate reductoisomerase"/>
    <property type="match status" value="1"/>
</dbReference>
<feature type="binding site" evidence="9">
    <location>
        <position position="217"/>
    </location>
    <ligand>
        <name>Mn(2+)</name>
        <dbReference type="ChEBI" id="CHEBI:29035"/>
    </ligand>
</feature>
<evidence type="ECO:0000313" key="15">
    <source>
        <dbReference type="Proteomes" id="UP001196408"/>
    </source>
</evidence>
<dbReference type="PANTHER" id="PTHR30525">
    <property type="entry name" value="1-DEOXY-D-XYLULOSE 5-PHOSPHATE REDUCTOISOMERASE"/>
    <property type="match status" value="1"/>
</dbReference>
<feature type="binding site" evidence="9">
    <location>
        <position position="121"/>
    </location>
    <ligand>
        <name>1-deoxy-D-xylulose 5-phosphate</name>
        <dbReference type="ChEBI" id="CHEBI:57792"/>
    </ligand>
</feature>
<evidence type="ECO:0000256" key="6">
    <source>
        <dbReference type="ARBA" id="ARBA00023211"/>
    </source>
</evidence>
<comment type="function">
    <text evidence="9">Catalyzes the NADPH-dependent rearrangement and reduction of 1-deoxy-D-xylulose-5-phosphate (DXP) to 2-C-methyl-D-erythritol 4-phosphate (MEP).</text>
</comment>
<feature type="domain" description="DXP reductoisomerase C-terminal" evidence="12">
    <location>
        <begin position="257"/>
        <end position="374"/>
    </location>
</feature>
<accession>A0AAW4MYV1</accession>
<evidence type="ECO:0000256" key="8">
    <source>
        <dbReference type="ARBA" id="ARBA00048543"/>
    </source>
</evidence>
<feature type="binding site" evidence="9">
    <location>
        <position position="217"/>
    </location>
    <ligand>
        <name>1-deoxy-D-xylulose 5-phosphate</name>
        <dbReference type="ChEBI" id="CHEBI:57792"/>
    </ligand>
</feature>
<proteinExistence type="inferred from homology"/>
<feature type="binding site" evidence="9">
    <location>
        <position position="11"/>
    </location>
    <ligand>
        <name>NADPH</name>
        <dbReference type="ChEBI" id="CHEBI:57783"/>
    </ligand>
</feature>
<feature type="binding site" evidence="9">
    <location>
        <position position="122"/>
    </location>
    <ligand>
        <name>NADPH</name>
        <dbReference type="ChEBI" id="CHEBI:57783"/>
    </ligand>
</feature>
<dbReference type="GO" id="GO:0030604">
    <property type="term" value="F:1-deoxy-D-xylulose-5-phosphate reductoisomerase activity"/>
    <property type="evidence" value="ECO:0007669"/>
    <property type="project" value="UniProtKB-UniRule"/>
</dbReference>
<feature type="domain" description="1-deoxy-D-xylulose 5-phosphate reductoisomerase C-terminal" evidence="11">
    <location>
        <begin position="142"/>
        <end position="225"/>
    </location>
</feature>
<dbReference type="HAMAP" id="MF_00183">
    <property type="entry name" value="DXP_reductoisom"/>
    <property type="match status" value="1"/>
</dbReference>
<dbReference type="GO" id="GO:0030145">
    <property type="term" value="F:manganese ion binding"/>
    <property type="evidence" value="ECO:0007669"/>
    <property type="project" value="TreeGrafter"/>
</dbReference>
<name>A0AAW4MYV1_9FIRM</name>
<feature type="binding site" evidence="9">
    <location>
        <position position="147"/>
    </location>
    <ligand>
        <name>1-deoxy-D-xylulose 5-phosphate</name>
        <dbReference type="ChEBI" id="CHEBI:57792"/>
    </ligand>
</feature>
<feature type="domain" description="1-deoxy-D-xylulose 5-phosphate reductoisomerase N-terminal" evidence="10">
    <location>
        <begin position="4"/>
        <end position="128"/>
    </location>
</feature>
<evidence type="ECO:0000313" key="13">
    <source>
        <dbReference type="EMBL" id="MBV3382063.1"/>
    </source>
</evidence>